<gene>
    <name evidence="5" type="ORF">C1I98_00990</name>
</gene>
<keyword evidence="1 2" id="KW-0238">DNA-binding</keyword>
<dbReference type="PRINTS" id="PR00455">
    <property type="entry name" value="HTHTETR"/>
</dbReference>
<feature type="DNA-binding region" description="H-T-H motif" evidence="2">
    <location>
        <begin position="74"/>
        <end position="93"/>
    </location>
</feature>
<dbReference type="Proteomes" id="UP000248544">
    <property type="component" value="Unassembled WGS sequence"/>
</dbReference>
<dbReference type="InterPro" id="IPR050109">
    <property type="entry name" value="HTH-type_TetR-like_transc_reg"/>
</dbReference>
<reference evidence="5 6" key="1">
    <citation type="submission" date="2018-01" db="EMBL/GenBank/DDBJ databases">
        <title>Draft genome sequence of Sphaerisporangium sp. 7K107.</title>
        <authorList>
            <person name="Sahin N."/>
            <person name="Saygin H."/>
            <person name="Ay H."/>
        </authorList>
    </citation>
    <scope>NUCLEOTIDE SEQUENCE [LARGE SCALE GENOMIC DNA]</scope>
    <source>
        <strain evidence="5 6">7K107</strain>
    </source>
</reference>
<dbReference type="PROSITE" id="PS50977">
    <property type="entry name" value="HTH_TETR_2"/>
    <property type="match status" value="1"/>
</dbReference>
<dbReference type="GO" id="GO:0003700">
    <property type="term" value="F:DNA-binding transcription factor activity"/>
    <property type="evidence" value="ECO:0007669"/>
    <property type="project" value="TreeGrafter"/>
</dbReference>
<organism evidence="5 6">
    <name type="scientific">Spongiactinospora gelatinilytica</name>
    <dbReference type="NCBI Taxonomy" id="2666298"/>
    <lineage>
        <taxon>Bacteria</taxon>
        <taxon>Bacillati</taxon>
        <taxon>Actinomycetota</taxon>
        <taxon>Actinomycetes</taxon>
        <taxon>Streptosporangiales</taxon>
        <taxon>Streptosporangiaceae</taxon>
        <taxon>Spongiactinospora</taxon>
    </lineage>
</organism>
<evidence type="ECO:0000313" key="5">
    <source>
        <dbReference type="EMBL" id="PZG56652.1"/>
    </source>
</evidence>
<keyword evidence="6" id="KW-1185">Reference proteome</keyword>
<dbReference type="Pfam" id="PF00440">
    <property type="entry name" value="TetR_N"/>
    <property type="match status" value="1"/>
</dbReference>
<dbReference type="AlphaFoldDB" id="A0A2W2H812"/>
<name>A0A2W2H812_9ACTN</name>
<sequence>MCTNLLIDSRVYKREGAVTSSPDGDTSQTTAETTTVGASASPVPVRRMRRAERREQILDAATRAFARAGYAATGLDDIAAEAELTRAMLYRHFDSKADLYRAVLDRACLRLADATGADDFDEHAIPALLRAAAADPDGFRLLFRYAAREPDFRDLIDSITAASREVAHRNLARRIPAGPWLDWAADLIPAFTLDAVIAWLDAGQPDPGPAADRIAAAVHGVMAAAHPHP</sequence>
<feature type="domain" description="HTH tetR-type" evidence="4">
    <location>
        <begin position="51"/>
        <end position="111"/>
    </location>
</feature>
<dbReference type="EMBL" id="POUA01000004">
    <property type="protein sequence ID" value="PZG56652.1"/>
    <property type="molecule type" value="Genomic_DNA"/>
</dbReference>
<proteinExistence type="predicted"/>
<dbReference type="InterPro" id="IPR001647">
    <property type="entry name" value="HTH_TetR"/>
</dbReference>
<feature type="region of interest" description="Disordered" evidence="3">
    <location>
        <begin position="16"/>
        <end position="40"/>
    </location>
</feature>
<evidence type="ECO:0000256" key="1">
    <source>
        <dbReference type="ARBA" id="ARBA00023125"/>
    </source>
</evidence>
<dbReference type="Gene3D" id="1.10.357.10">
    <property type="entry name" value="Tetracycline Repressor, domain 2"/>
    <property type="match status" value="1"/>
</dbReference>
<dbReference type="GO" id="GO:0000976">
    <property type="term" value="F:transcription cis-regulatory region binding"/>
    <property type="evidence" value="ECO:0007669"/>
    <property type="project" value="TreeGrafter"/>
</dbReference>
<evidence type="ECO:0000256" key="3">
    <source>
        <dbReference type="SAM" id="MobiDB-lite"/>
    </source>
</evidence>
<dbReference type="SUPFAM" id="SSF46689">
    <property type="entry name" value="Homeodomain-like"/>
    <property type="match status" value="1"/>
</dbReference>
<dbReference type="InterPro" id="IPR009057">
    <property type="entry name" value="Homeodomain-like_sf"/>
</dbReference>
<protein>
    <submittedName>
        <fullName evidence="5">TetR family transcriptional regulator</fullName>
    </submittedName>
</protein>
<dbReference type="PANTHER" id="PTHR30055:SF158">
    <property type="entry name" value="POSSIBLE TRANSCRIPTIONAL REGULATORY PROTEIN (PROBABLY TETR-FAMILY)"/>
    <property type="match status" value="1"/>
</dbReference>
<comment type="caution">
    <text evidence="5">The sequence shown here is derived from an EMBL/GenBank/DDBJ whole genome shotgun (WGS) entry which is preliminary data.</text>
</comment>
<evidence type="ECO:0000256" key="2">
    <source>
        <dbReference type="PROSITE-ProRule" id="PRU00335"/>
    </source>
</evidence>
<evidence type="ECO:0000259" key="4">
    <source>
        <dbReference type="PROSITE" id="PS50977"/>
    </source>
</evidence>
<feature type="compositionally biased region" description="Polar residues" evidence="3">
    <location>
        <begin position="18"/>
        <end position="38"/>
    </location>
</feature>
<accession>A0A2W2H812</accession>
<dbReference type="PANTHER" id="PTHR30055">
    <property type="entry name" value="HTH-TYPE TRANSCRIPTIONAL REGULATOR RUTR"/>
    <property type="match status" value="1"/>
</dbReference>
<evidence type="ECO:0000313" key="6">
    <source>
        <dbReference type="Proteomes" id="UP000248544"/>
    </source>
</evidence>